<dbReference type="Pfam" id="PF13682">
    <property type="entry name" value="CZB"/>
    <property type="match status" value="1"/>
</dbReference>
<dbReference type="InterPro" id="IPR025991">
    <property type="entry name" value="Chemoreceptor_zinc-bind_dom"/>
</dbReference>
<dbReference type="Gene3D" id="1.20.120.30">
    <property type="entry name" value="Aspartate receptor, ligand-binding domain"/>
    <property type="match status" value="1"/>
</dbReference>
<evidence type="ECO:0000256" key="4">
    <source>
        <dbReference type="SAM" id="Coils"/>
    </source>
</evidence>
<reference evidence="6" key="1">
    <citation type="submission" date="2022-12" db="EMBL/GenBank/DDBJ databases">
        <title>Marinomonas 15G1-11 sp. nov, isolated from marine algae.</title>
        <authorList>
            <person name="Butt M."/>
            <person name="Choi D.G."/>
            <person name="Kim J.M."/>
            <person name="Lee J.K."/>
            <person name="Baek J.H."/>
            <person name="Jeon C.O."/>
        </authorList>
    </citation>
    <scope>NUCLEOTIDE SEQUENCE</scope>
    <source>
        <strain evidence="6">15G1-11</strain>
    </source>
</reference>
<dbReference type="InterPro" id="IPR004089">
    <property type="entry name" value="MCPsignal_dom"/>
</dbReference>
<protein>
    <submittedName>
        <fullName evidence="6">Methyl-accepting chemotaxis protein</fullName>
    </submittedName>
</protein>
<evidence type="ECO:0000313" key="7">
    <source>
        <dbReference type="Proteomes" id="UP001149719"/>
    </source>
</evidence>
<gene>
    <name evidence="6" type="ORF">O1D97_02435</name>
</gene>
<keyword evidence="7" id="KW-1185">Reference proteome</keyword>
<name>A0ABT4JQ78_9GAMM</name>
<comment type="caution">
    <text evidence="6">The sequence shown here is derived from an EMBL/GenBank/DDBJ whole genome shotgun (WGS) entry which is preliminary data.</text>
</comment>
<proteinExistence type="predicted"/>
<evidence type="ECO:0000256" key="1">
    <source>
        <dbReference type="ARBA" id="ARBA00004370"/>
    </source>
</evidence>
<dbReference type="Gene3D" id="6.10.250.3200">
    <property type="match status" value="1"/>
</dbReference>
<evidence type="ECO:0000256" key="2">
    <source>
        <dbReference type="ARBA" id="ARBA00023224"/>
    </source>
</evidence>
<feature type="domain" description="Methyl-accepting transducer" evidence="5">
    <location>
        <begin position="71"/>
        <end position="244"/>
    </location>
</feature>
<dbReference type="Pfam" id="PF00015">
    <property type="entry name" value="MCPsignal"/>
    <property type="match status" value="1"/>
</dbReference>
<evidence type="ECO:0000313" key="6">
    <source>
        <dbReference type="EMBL" id="MCZ2720533.1"/>
    </source>
</evidence>
<comment type="subcellular location">
    <subcellularLocation>
        <location evidence="1">Membrane</location>
    </subcellularLocation>
</comment>
<dbReference type="PANTHER" id="PTHR32089:SF70">
    <property type="entry name" value="ENERGY TAXIS MODULATING METHYL ACCEPTING SENSORY TRANSDUCER"/>
    <property type="match status" value="1"/>
</dbReference>
<sequence>MWGKGKQIQQLEEKLELLELDRTALNQEMTELLSKHQKAQTELESLRLSAKQKNTDGLLLDSLGLLSGVRDSIEGSMHALNNESKKLVDFEQTANESAEAMNALQKAIDIIQNGAVESNSSVKTLKTLASNITQFVGIVSGISEQTNLLALNAAIEAARAGEQGRGFAVVADEVRSLAQKSGDASAEIAQLVEAIEKNTGIADGHINMVATGCSDLVTLTGETVRNVQEVISTALSTQKELDHEATNCFLHTVKMDHMVWKAEIHRLFSVDKKPDVSSISDHNNCRLGKWYLAEGKEQFQNSSVFKQLDEPHAQVHQNGIDALLAKQEGDLDRAIKHLAAMEAASVQVINLLSQLETH</sequence>
<dbReference type="SUPFAM" id="SSF58104">
    <property type="entry name" value="Methyl-accepting chemotaxis protein (MCP) signaling domain"/>
    <property type="match status" value="1"/>
</dbReference>
<evidence type="ECO:0000259" key="5">
    <source>
        <dbReference type="PROSITE" id="PS50111"/>
    </source>
</evidence>
<dbReference type="EMBL" id="JAPUBN010000007">
    <property type="protein sequence ID" value="MCZ2720533.1"/>
    <property type="molecule type" value="Genomic_DNA"/>
</dbReference>
<keyword evidence="2 3" id="KW-0807">Transducer</keyword>
<feature type="coiled-coil region" evidence="4">
    <location>
        <begin position="8"/>
        <end position="56"/>
    </location>
</feature>
<keyword evidence="4" id="KW-0175">Coiled coil</keyword>
<dbReference type="SMART" id="SM00283">
    <property type="entry name" value="MA"/>
    <property type="match status" value="1"/>
</dbReference>
<dbReference type="PANTHER" id="PTHR32089">
    <property type="entry name" value="METHYL-ACCEPTING CHEMOTAXIS PROTEIN MCPB"/>
    <property type="match status" value="1"/>
</dbReference>
<dbReference type="Proteomes" id="UP001149719">
    <property type="component" value="Unassembled WGS sequence"/>
</dbReference>
<accession>A0ABT4JQ78</accession>
<evidence type="ECO:0000256" key="3">
    <source>
        <dbReference type="PROSITE-ProRule" id="PRU00284"/>
    </source>
</evidence>
<dbReference type="PROSITE" id="PS50111">
    <property type="entry name" value="CHEMOTAXIS_TRANSDUC_2"/>
    <property type="match status" value="1"/>
</dbReference>
<organism evidence="6 7">
    <name type="scientific">Marinomonas phaeophyticola</name>
    <dbReference type="NCBI Taxonomy" id="3004091"/>
    <lineage>
        <taxon>Bacteria</taxon>
        <taxon>Pseudomonadati</taxon>
        <taxon>Pseudomonadota</taxon>
        <taxon>Gammaproteobacteria</taxon>
        <taxon>Oceanospirillales</taxon>
        <taxon>Oceanospirillaceae</taxon>
        <taxon>Marinomonas</taxon>
    </lineage>
</organism>